<reference evidence="2 3" key="1">
    <citation type="submission" date="2018-11" db="EMBL/GenBank/DDBJ databases">
        <authorList>
            <consortium name="Pathogen Informatics"/>
        </authorList>
    </citation>
    <scope>NUCLEOTIDE SEQUENCE [LARGE SCALE GENOMIC DNA]</scope>
</reference>
<dbReference type="EMBL" id="UYRV01008194">
    <property type="protein sequence ID" value="VDK55310.1"/>
    <property type="molecule type" value="Genomic_DNA"/>
</dbReference>
<dbReference type="Proteomes" id="UP000271889">
    <property type="component" value="Unassembled WGS sequence"/>
</dbReference>
<accession>A0A3P6RKW1</accession>
<keyword evidence="1" id="KW-0175">Coiled coil</keyword>
<evidence type="ECO:0000313" key="3">
    <source>
        <dbReference type="Proteomes" id="UP000271889"/>
    </source>
</evidence>
<feature type="non-terminal residue" evidence="2">
    <location>
        <position position="117"/>
    </location>
</feature>
<sequence length="117" mass="13856">MKIASLLLYDTFHRWAGLRNNDDFSDEIQHRLNALENDVTQLVKNMSSAESLLWLTSSDKKRLAQLLQQYSTYSKENRRPLEEEASYENKRLLHDFQKPLSKEHYHGNQFQLSNISE</sequence>
<organism evidence="2 3">
    <name type="scientific">Cylicostephanus goldi</name>
    <name type="common">Nematode worm</name>
    <dbReference type="NCBI Taxonomy" id="71465"/>
    <lineage>
        <taxon>Eukaryota</taxon>
        <taxon>Metazoa</taxon>
        <taxon>Ecdysozoa</taxon>
        <taxon>Nematoda</taxon>
        <taxon>Chromadorea</taxon>
        <taxon>Rhabditida</taxon>
        <taxon>Rhabditina</taxon>
        <taxon>Rhabditomorpha</taxon>
        <taxon>Strongyloidea</taxon>
        <taxon>Strongylidae</taxon>
        <taxon>Cylicostephanus</taxon>
    </lineage>
</organism>
<keyword evidence="3" id="KW-1185">Reference proteome</keyword>
<dbReference type="AlphaFoldDB" id="A0A3P6RKW1"/>
<feature type="coiled-coil region" evidence="1">
    <location>
        <begin position="25"/>
        <end position="52"/>
    </location>
</feature>
<evidence type="ECO:0000256" key="1">
    <source>
        <dbReference type="SAM" id="Coils"/>
    </source>
</evidence>
<protein>
    <submittedName>
        <fullName evidence="2">Uncharacterized protein</fullName>
    </submittedName>
</protein>
<gene>
    <name evidence="2" type="ORF">CGOC_LOCUS3276</name>
</gene>
<proteinExistence type="predicted"/>
<evidence type="ECO:0000313" key="2">
    <source>
        <dbReference type="EMBL" id="VDK55310.1"/>
    </source>
</evidence>
<name>A0A3P6RKW1_CYLGO</name>